<dbReference type="Proteomes" id="UP000887569">
    <property type="component" value="Unplaced"/>
</dbReference>
<keyword evidence="1" id="KW-0812">Transmembrane</keyword>
<keyword evidence="2" id="KW-1185">Reference proteome</keyword>
<dbReference type="AlphaFoldDB" id="A0A915B6M8"/>
<accession>A0A915B6M8</accession>
<feature type="transmembrane region" description="Helical" evidence="1">
    <location>
        <begin position="6"/>
        <end position="30"/>
    </location>
</feature>
<dbReference type="WBParaSite" id="PgR028_g108_t01">
    <property type="protein sequence ID" value="PgR028_g108_t01"/>
    <property type="gene ID" value="PgR028_g108"/>
</dbReference>
<evidence type="ECO:0000256" key="1">
    <source>
        <dbReference type="SAM" id="Phobius"/>
    </source>
</evidence>
<keyword evidence="1" id="KW-1133">Transmembrane helix</keyword>
<reference evidence="3" key="1">
    <citation type="submission" date="2022-11" db="UniProtKB">
        <authorList>
            <consortium name="WormBaseParasite"/>
        </authorList>
    </citation>
    <scope>IDENTIFICATION</scope>
</reference>
<keyword evidence="1" id="KW-0472">Membrane</keyword>
<name>A0A915B6M8_PARUN</name>
<proteinExistence type="predicted"/>
<evidence type="ECO:0000313" key="3">
    <source>
        <dbReference type="WBParaSite" id="PgR028_g108_t01"/>
    </source>
</evidence>
<organism evidence="2 3">
    <name type="scientific">Parascaris univalens</name>
    <name type="common">Nematode worm</name>
    <dbReference type="NCBI Taxonomy" id="6257"/>
    <lineage>
        <taxon>Eukaryota</taxon>
        <taxon>Metazoa</taxon>
        <taxon>Ecdysozoa</taxon>
        <taxon>Nematoda</taxon>
        <taxon>Chromadorea</taxon>
        <taxon>Rhabditida</taxon>
        <taxon>Spirurina</taxon>
        <taxon>Ascaridomorpha</taxon>
        <taxon>Ascaridoidea</taxon>
        <taxon>Ascarididae</taxon>
        <taxon>Parascaris</taxon>
    </lineage>
</organism>
<protein>
    <submittedName>
        <fullName evidence="3">Uncharacterized protein</fullName>
    </submittedName>
</protein>
<sequence length="48" mass="5518">LKQEHLIGVISVLIKFEGVYSITRSLLFLVTDTKKKQYILIGKNKQRG</sequence>
<evidence type="ECO:0000313" key="2">
    <source>
        <dbReference type="Proteomes" id="UP000887569"/>
    </source>
</evidence>